<evidence type="ECO:0000313" key="2">
    <source>
        <dbReference type="Proteomes" id="UP000198793"/>
    </source>
</evidence>
<dbReference type="OrthoDB" id="8451584at2"/>
<reference evidence="1 2" key="1">
    <citation type="submission" date="2016-10" db="EMBL/GenBank/DDBJ databases">
        <authorList>
            <person name="de Groot N.N."/>
        </authorList>
    </citation>
    <scope>NUCLEOTIDE SEQUENCE [LARGE SCALE GENOMIC DNA]</scope>
    <source>
        <strain evidence="2">L7-484,KACC 16230,DSM 25025</strain>
    </source>
</reference>
<dbReference type="EMBL" id="FNIT01000001">
    <property type="protein sequence ID" value="SDN66808.1"/>
    <property type="molecule type" value="Genomic_DNA"/>
</dbReference>
<keyword evidence="2" id="KW-1185">Reference proteome</keyword>
<sequence>MTITSRLRQALRTVSPEDRANRYLNEATSLVDLERRQREIDRGLFVRRNYPF</sequence>
<name>A0A1H0D9M3_9HYPH</name>
<dbReference type="STRING" id="1166073.SAMN05192530_101664"/>
<dbReference type="AlphaFoldDB" id="A0A1H0D9M3"/>
<dbReference type="InterPro" id="IPR021946">
    <property type="entry name" value="DUF3563"/>
</dbReference>
<dbReference type="Proteomes" id="UP000198793">
    <property type="component" value="Unassembled WGS sequence"/>
</dbReference>
<proteinExistence type="predicted"/>
<dbReference type="Pfam" id="PF12086">
    <property type="entry name" value="DUF3563"/>
    <property type="match status" value="1"/>
</dbReference>
<accession>A0A1H0D9M3</accession>
<protein>
    <recommendedName>
        <fullName evidence="3">DUF3563 domain-containing protein</fullName>
    </recommendedName>
</protein>
<organism evidence="1 2">
    <name type="scientific">Aureimonas jatrophae</name>
    <dbReference type="NCBI Taxonomy" id="1166073"/>
    <lineage>
        <taxon>Bacteria</taxon>
        <taxon>Pseudomonadati</taxon>
        <taxon>Pseudomonadota</taxon>
        <taxon>Alphaproteobacteria</taxon>
        <taxon>Hyphomicrobiales</taxon>
        <taxon>Aurantimonadaceae</taxon>
        <taxon>Aureimonas</taxon>
    </lineage>
</organism>
<evidence type="ECO:0000313" key="1">
    <source>
        <dbReference type="EMBL" id="SDN66808.1"/>
    </source>
</evidence>
<dbReference type="RefSeq" id="WP_139183908.1">
    <property type="nucleotide sequence ID" value="NZ_FNIT01000001.1"/>
</dbReference>
<evidence type="ECO:0008006" key="3">
    <source>
        <dbReference type="Google" id="ProtNLM"/>
    </source>
</evidence>
<gene>
    <name evidence="1" type="ORF">SAMN05192530_101664</name>
</gene>